<accession>A0A561EQ60</accession>
<evidence type="ECO:0000313" key="3">
    <source>
        <dbReference type="EMBL" id="TWE17748.1"/>
    </source>
</evidence>
<reference evidence="3 4" key="1">
    <citation type="submission" date="2019-06" db="EMBL/GenBank/DDBJ databases">
        <title>Sequencing the genomes of 1000 actinobacteria strains.</title>
        <authorList>
            <person name="Klenk H.-P."/>
        </authorList>
    </citation>
    <scope>NUCLEOTIDE SEQUENCE [LARGE SCALE GENOMIC DNA]</scope>
    <source>
        <strain evidence="3 4">DSM 41649</strain>
    </source>
</reference>
<dbReference type="Pfam" id="PF04434">
    <property type="entry name" value="SWIM"/>
    <property type="match status" value="1"/>
</dbReference>
<dbReference type="PROSITE" id="PS50966">
    <property type="entry name" value="ZF_SWIM"/>
    <property type="match status" value="1"/>
</dbReference>
<keyword evidence="1" id="KW-0479">Metal-binding</keyword>
<keyword evidence="4" id="KW-1185">Reference proteome</keyword>
<gene>
    <name evidence="3" type="ORF">FB465_2786</name>
</gene>
<organism evidence="3 4">
    <name type="scientific">Kitasatospora atroaurantiaca</name>
    <dbReference type="NCBI Taxonomy" id="285545"/>
    <lineage>
        <taxon>Bacteria</taxon>
        <taxon>Bacillati</taxon>
        <taxon>Actinomycetota</taxon>
        <taxon>Actinomycetes</taxon>
        <taxon>Kitasatosporales</taxon>
        <taxon>Streptomycetaceae</taxon>
        <taxon>Kitasatospora</taxon>
    </lineage>
</organism>
<protein>
    <submittedName>
        <fullName evidence="3">SWIM zinc finger protein</fullName>
    </submittedName>
</protein>
<dbReference type="OrthoDB" id="9816340at2"/>
<sequence length="441" mass="46661">MEERWSTEHVLSLAPDPASRKAAGKLSAPAPWSEAGWGQGALWGLCKGSGSTPYRTVIELATPAYKCSCPSRKFPCKHALGLLLLWSAGPEAVTEGAEPPEWVAEWLNGRQQAVEKAAERRTAKAEALAADPAAARRRAEKRSARVAAGAQELRLRLADRVRQGLADQGSVAGGWDEVAARMVDAQAPGLASRTRELSSAPQQGLLAEYALLHLLAGAYGRVDELPEPLAATVRSRVGFTTDTAELLAGPTVRDRWQVLGARDTADERLTTRRIWLRGAKTGRPAVLLAFGRPGQAPDLALPTGRLLEAELAFHPGARPLRAVLGTRYGAPESGPAQPPAGLSPAEAMAEYGAAVADDPWLESWPTVLTGVVPVLGPEGWQLTDGRHSVPVRRGGTPESALWRLAAISAGHPVTLFGECGHAGFVPVTAWGQDGRPTGVAQ</sequence>
<keyword evidence="1" id="KW-0862">Zinc</keyword>
<dbReference type="AlphaFoldDB" id="A0A561EQ60"/>
<proteinExistence type="predicted"/>
<evidence type="ECO:0000256" key="1">
    <source>
        <dbReference type="PROSITE-ProRule" id="PRU00325"/>
    </source>
</evidence>
<dbReference type="InterPro" id="IPR007527">
    <property type="entry name" value="Znf_SWIM"/>
</dbReference>
<dbReference type="Proteomes" id="UP000318416">
    <property type="component" value="Unassembled WGS sequence"/>
</dbReference>
<comment type="caution">
    <text evidence="3">The sequence shown here is derived from an EMBL/GenBank/DDBJ whole genome shotgun (WGS) entry which is preliminary data.</text>
</comment>
<dbReference type="RefSeq" id="WP_145790663.1">
    <property type="nucleotide sequence ID" value="NZ_BAAABR010000048.1"/>
</dbReference>
<evidence type="ECO:0000313" key="4">
    <source>
        <dbReference type="Proteomes" id="UP000318416"/>
    </source>
</evidence>
<feature type="domain" description="SWIM-type" evidence="2">
    <location>
        <begin position="54"/>
        <end position="87"/>
    </location>
</feature>
<dbReference type="EMBL" id="VIVR01000001">
    <property type="protein sequence ID" value="TWE17748.1"/>
    <property type="molecule type" value="Genomic_DNA"/>
</dbReference>
<evidence type="ECO:0000259" key="2">
    <source>
        <dbReference type="PROSITE" id="PS50966"/>
    </source>
</evidence>
<name>A0A561EQ60_9ACTN</name>
<dbReference type="GO" id="GO:0008270">
    <property type="term" value="F:zinc ion binding"/>
    <property type="evidence" value="ECO:0007669"/>
    <property type="project" value="UniProtKB-KW"/>
</dbReference>
<keyword evidence="1" id="KW-0863">Zinc-finger</keyword>